<protein>
    <submittedName>
        <fullName evidence="1">Uncharacterized protein</fullName>
    </submittedName>
</protein>
<gene>
    <name evidence="1" type="ORF">T05_5201</name>
</gene>
<dbReference type="Proteomes" id="UP000055048">
    <property type="component" value="Unassembled WGS sequence"/>
</dbReference>
<sequence>METCQTNIYSTVSYQFLQYARQIVITGFVFVLRHSGHDVQEGEKFCIYTLSKTGQLTIQIGRRKMNSGSRNVRLGCAFED</sequence>
<name>A0A0V0TJ08_9BILA</name>
<keyword evidence="2" id="KW-1185">Reference proteome</keyword>
<evidence type="ECO:0000313" key="1">
    <source>
        <dbReference type="EMBL" id="KRX39004.1"/>
    </source>
</evidence>
<evidence type="ECO:0000313" key="2">
    <source>
        <dbReference type="Proteomes" id="UP000055048"/>
    </source>
</evidence>
<reference evidence="1 2" key="1">
    <citation type="submission" date="2015-01" db="EMBL/GenBank/DDBJ databases">
        <title>Evolution of Trichinella species and genotypes.</title>
        <authorList>
            <person name="Korhonen P.K."/>
            <person name="Edoardo P."/>
            <person name="Giuseppe L.R."/>
            <person name="Gasser R.B."/>
        </authorList>
    </citation>
    <scope>NUCLEOTIDE SEQUENCE [LARGE SCALE GENOMIC DNA]</scope>
    <source>
        <strain evidence="1">ISS417</strain>
    </source>
</reference>
<comment type="caution">
    <text evidence="1">The sequence shown here is derived from an EMBL/GenBank/DDBJ whole genome shotgun (WGS) entry which is preliminary data.</text>
</comment>
<dbReference type="AlphaFoldDB" id="A0A0V0TJ08"/>
<organism evidence="1 2">
    <name type="scientific">Trichinella murrelli</name>
    <dbReference type="NCBI Taxonomy" id="144512"/>
    <lineage>
        <taxon>Eukaryota</taxon>
        <taxon>Metazoa</taxon>
        <taxon>Ecdysozoa</taxon>
        <taxon>Nematoda</taxon>
        <taxon>Enoplea</taxon>
        <taxon>Dorylaimia</taxon>
        <taxon>Trichinellida</taxon>
        <taxon>Trichinellidae</taxon>
        <taxon>Trichinella</taxon>
    </lineage>
</organism>
<dbReference type="EMBL" id="JYDJ01000247">
    <property type="protein sequence ID" value="KRX39004.1"/>
    <property type="molecule type" value="Genomic_DNA"/>
</dbReference>
<proteinExistence type="predicted"/>
<accession>A0A0V0TJ08</accession>